<comment type="caution">
    <text evidence="1">The sequence shown here is derived from an EMBL/GenBank/DDBJ whole genome shotgun (WGS) entry which is preliminary data.</text>
</comment>
<sequence length="76" mass="8848">LTILRRSSSSTQRFKISFRFPVHHFKIKCIYLAAKDVIFDSLYHNRVHGIHPMEGKIPKLGTDLRIVQVQMTRNGV</sequence>
<protein>
    <submittedName>
        <fullName evidence="1">Uncharacterized protein</fullName>
    </submittedName>
</protein>
<dbReference type="EMBL" id="LKCN02000030">
    <property type="protein sequence ID" value="RCI07423.1"/>
    <property type="molecule type" value="Genomic_DNA"/>
</dbReference>
<evidence type="ECO:0000313" key="1">
    <source>
        <dbReference type="EMBL" id="RCI07423.1"/>
    </source>
</evidence>
<dbReference type="AlphaFoldDB" id="A0A367KZ19"/>
<proteinExistence type="predicted"/>
<keyword evidence="2" id="KW-1185">Reference proteome</keyword>
<name>A0A367KZ19_9HYPO</name>
<feature type="non-terminal residue" evidence="1">
    <location>
        <position position="1"/>
    </location>
</feature>
<reference evidence="1 2" key="1">
    <citation type="journal article" date="2015" name="BMC Genomics">
        <title>Insights from the genome of Ophiocordyceps polyrhachis-furcata to pathogenicity and host specificity in insect fungi.</title>
        <authorList>
            <person name="Wichadakul D."/>
            <person name="Kobmoo N."/>
            <person name="Ingsriswang S."/>
            <person name="Tangphatsornruang S."/>
            <person name="Chantasingh D."/>
            <person name="Luangsa-ard J.J."/>
            <person name="Eurwilaichitr L."/>
        </authorList>
    </citation>
    <scope>NUCLEOTIDE SEQUENCE [LARGE SCALE GENOMIC DNA]</scope>
    <source>
        <strain evidence="1 2">BCC 54312</strain>
    </source>
</reference>
<evidence type="ECO:0000313" key="2">
    <source>
        <dbReference type="Proteomes" id="UP000253664"/>
    </source>
</evidence>
<gene>
    <name evidence="1" type="ORF">L249_4511</name>
</gene>
<accession>A0A367KZ19</accession>
<feature type="non-terminal residue" evidence="1">
    <location>
        <position position="76"/>
    </location>
</feature>
<dbReference type="Proteomes" id="UP000253664">
    <property type="component" value="Unassembled WGS sequence"/>
</dbReference>
<organism evidence="1 2">
    <name type="scientific">Ophiocordyceps polyrhachis-furcata BCC 54312</name>
    <dbReference type="NCBI Taxonomy" id="1330021"/>
    <lineage>
        <taxon>Eukaryota</taxon>
        <taxon>Fungi</taxon>
        <taxon>Dikarya</taxon>
        <taxon>Ascomycota</taxon>
        <taxon>Pezizomycotina</taxon>
        <taxon>Sordariomycetes</taxon>
        <taxon>Hypocreomycetidae</taxon>
        <taxon>Hypocreales</taxon>
        <taxon>Ophiocordycipitaceae</taxon>
        <taxon>Ophiocordyceps</taxon>
    </lineage>
</organism>